<proteinExistence type="predicted"/>
<keyword evidence="2" id="KW-1185">Reference proteome</keyword>
<dbReference type="EMBL" id="BGPR01033506">
    <property type="protein sequence ID" value="GBO07469.1"/>
    <property type="molecule type" value="Genomic_DNA"/>
</dbReference>
<evidence type="ECO:0000313" key="1">
    <source>
        <dbReference type="EMBL" id="GBO07469.1"/>
    </source>
</evidence>
<dbReference type="AlphaFoldDB" id="A0A4Y2U3A1"/>
<evidence type="ECO:0008006" key="3">
    <source>
        <dbReference type="Google" id="ProtNLM"/>
    </source>
</evidence>
<dbReference type="OrthoDB" id="6572822at2759"/>
<gene>
    <name evidence="1" type="ORF">AVEN_161755_1</name>
</gene>
<reference evidence="1 2" key="1">
    <citation type="journal article" date="2019" name="Sci. Rep.">
        <title>Orb-weaving spider Araneus ventricosus genome elucidates the spidroin gene catalogue.</title>
        <authorList>
            <person name="Kono N."/>
            <person name="Nakamura H."/>
            <person name="Ohtoshi R."/>
            <person name="Moran D.A.P."/>
            <person name="Shinohara A."/>
            <person name="Yoshida Y."/>
            <person name="Fujiwara M."/>
            <person name="Mori M."/>
            <person name="Tomita M."/>
            <person name="Arakawa K."/>
        </authorList>
    </citation>
    <scope>NUCLEOTIDE SEQUENCE [LARGE SCALE GENOMIC DNA]</scope>
</reference>
<evidence type="ECO:0000313" key="2">
    <source>
        <dbReference type="Proteomes" id="UP000499080"/>
    </source>
</evidence>
<dbReference type="Proteomes" id="UP000499080">
    <property type="component" value="Unassembled WGS sequence"/>
</dbReference>
<protein>
    <recommendedName>
        <fullName evidence="3">Mos1 transposase HTH domain-containing protein</fullName>
    </recommendedName>
</protein>
<accession>A0A4Y2U3A1</accession>
<organism evidence="1 2">
    <name type="scientific">Araneus ventricosus</name>
    <name type="common">Orbweaver spider</name>
    <name type="synonym">Epeira ventricosa</name>
    <dbReference type="NCBI Taxonomy" id="182803"/>
    <lineage>
        <taxon>Eukaryota</taxon>
        <taxon>Metazoa</taxon>
        <taxon>Ecdysozoa</taxon>
        <taxon>Arthropoda</taxon>
        <taxon>Chelicerata</taxon>
        <taxon>Arachnida</taxon>
        <taxon>Araneae</taxon>
        <taxon>Araneomorphae</taxon>
        <taxon>Entelegynae</taxon>
        <taxon>Araneoidea</taxon>
        <taxon>Araneidae</taxon>
        <taxon>Araneus</taxon>
    </lineage>
</organism>
<name>A0A4Y2U3A1_ARAVE</name>
<feature type="non-terminal residue" evidence="1">
    <location>
        <position position="63"/>
    </location>
</feature>
<comment type="caution">
    <text evidence="1">The sequence shown here is derived from an EMBL/GenBank/DDBJ whole genome shotgun (WGS) entry which is preliminary data.</text>
</comment>
<sequence length="63" mass="7150">MCEGKVRMWVREFKAGRDNIHDDSRSGRPSVITNDMVASIEANILENRRFTISTLPNDSPEVS</sequence>